<dbReference type="SMART" id="SM00421">
    <property type="entry name" value="HTH_LUXR"/>
    <property type="match status" value="1"/>
</dbReference>
<dbReference type="GO" id="GO:0000160">
    <property type="term" value="P:phosphorelay signal transduction system"/>
    <property type="evidence" value="ECO:0007669"/>
    <property type="project" value="InterPro"/>
</dbReference>
<keyword evidence="1 5" id="KW-0597">Phosphoprotein</keyword>
<feature type="domain" description="HTH luxR-type" evidence="6">
    <location>
        <begin position="141"/>
        <end position="206"/>
    </location>
</feature>
<dbReference type="InterPro" id="IPR001789">
    <property type="entry name" value="Sig_transdc_resp-reg_receiver"/>
</dbReference>
<organism evidence="8 9">
    <name type="scientific">Hydrogenophaga aromaticivorans</name>
    <dbReference type="NCBI Taxonomy" id="2610898"/>
    <lineage>
        <taxon>Bacteria</taxon>
        <taxon>Pseudomonadati</taxon>
        <taxon>Pseudomonadota</taxon>
        <taxon>Betaproteobacteria</taxon>
        <taxon>Burkholderiales</taxon>
        <taxon>Comamonadaceae</taxon>
        <taxon>Hydrogenophaga</taxon>
    </lineage>
</organism>
<evidence type="ECO:0000256" key="2">
    <source>
        <dbReference type="ARBA" id="ARBA00023015"/>
    </source>
</evidence>
<dbReference type="PROSITE" id="PS00622">
    <property type="entry name" value="HTH_LUXR_1"/>
    <property type="match status" value="1"/>
</dbReference>
<name>A0A7Y8GXE0_9BURK</name>
<dbReference type="AlphaFoldDB" id="A0A7Y8GXE0"/>
<dbReference type="RefSeq" id="WP_177135666.1">
    <property type="nucleotide sequence ID" value="NZ_VYGV01000007.1"/>
</dbReference>
<dbReference type="Proteomes" id="UP000545507">
    <property type="component" value="Unassembled WGS sequence"/>
</dbReference>
<keyword evidence="9" id="KW-1185">Reference proteome</keyword>
<keyword evidence="3" id="KW-0238">DNA-binding</keyword>
<dbReference type="PROSITE" id="PS50043">
    <property type="entry name" value="HTH_LUXR_2"/>
    <property type="match status" value="1"/>
</dbReference>
<feature type="modified residue" description="4-aspartylphosphate" evidence="5">
    <location>
        <position position="53"/>
    </location>
</feature>
<dbReference type="GO" id="GO:0003677">
    <property type="term" value="F:DNA binding"/>
    <property type="evidence" value="ECO:0007669"/>
    <property type="project" value="UniProtKB-KW"/>
</dbReference>
<proteinExistence type="predicted"/>
<accession>A0A7Y8GXE0</accession>
<dbReference type="CDD" id="cd06170">
    <property type="entry name" value="LuxR_C_like"/>
    <property type="match status" value="1"/>
</dbReference>
<protein>
    <submittedName>
        <fullName evidence="8">Response regulator transcription factor</fullName>
    </submittedName>
</protein>
<evidence type="ECO:0000256" key="1">
    <source>
        <dbReference type="ARBA" id="ARBA00022553"/>
    </source>
</evidence>
<dbReference type="InterPro" id="IPR058245">
    <property type="entry name" value="NreC/VraR/RcsB-like_REC"/>
</dbReference>
<dbReference type="InterPro" id="IPR039420">
    <property type="entry name" value="WalR-like"/>
</dbReference>
<dbReference type="SUPFAM" id="SSF46894">
    <property type="entry name" value="C-terminal effector domain of the bipartite response regulators"/>
    <property type="match status" value="1"/>
</dbReference>
<evidence type="ECO:0000256" key="4">
    <source>
        <dbReference type="ARBA" id="ARBA00023163"/>
    </source>
</evidence>
<dbReference type="PANTHER" id="PTHR43214">
    <property type="entry name" value="TWO-COMPONENT RESPONSE REGULATOR"/>
    <property type="match status" value="1"/>
</dbReference>
<dbReference type="Gene3D" id="3.40.50.2300">
    <property type="match status" value="1"/>
</dbReference>
<keyword evidence="2" id="KW-0805">Transcription regulation</keyword>
<gene>
    <name evidence="8" type="ORF">F3K02_11050</name>
</gene>
<dbReference type="InterPro" id="IPR011006">
    <property type="entry name" value="CheY-like_superfamily"/>
</dbReference>
<evidence type="ECO:0000256" key="3">
    <source>
        <dbReference type="ARBA" id="ARBA00023125"/>
    </source>
</evidence>
<keyword evidence="4" id="KW-0804">Transcription</keyword>
<dbReference type="Pfam" id="PF00072">
    <property type="entry name" value="Response_reg"/>
    <property type="match status" value="1"/>
</dbReference>
<reference evidence="8 9" key="1">
    <citation type="submission" date="2019-09" db="EMBL/GenBank/DDBJ databases">
        <title>Hydrogenophaga aromatica sp. nov., isolated from a para-xylene-degrading enrichment culture.</title>
        <authorList>
            <person name="Tancsics A."/>
            <person name="Banerjee S."/>
        </authorList>
    </citation>
    <scope>NUCLEOTIDE SEQUENCE [LARGE SCALE GENOMIC DNA]</scope>
    <source>
        <strain evidence="8 9">D2P1</strain>
    </source>
</reference>
<evidence type="ECO:0000313" key="9">
    <source>
        <dbReference type="Proteomes" id="UP000545507"/>
    </source>
</evidence>
<feature type="domain" description="Response regulatory" evidence="7">
    <location>
        <begin position="3"/>
        <end position="118"/>
    </location>
</feature>
<dbReference type="PROSITE" id="PS50110">
    <property type="entry name" value="RESPONSE_REGULATORY"/>
    <property type="match status" value="1"/>
</dbReference>
<dbReference type="EMBL" id="VYGV01000007">
    <property type="protein sequence ID" value="NWF45783.1"/>
    <property type="molecule type" value="Genomic_DNA"/>
</dbReference>
<dbReference type="CDD" id="cd17535">
    <property type="entry name" value="REC_NarL-like"/>
    <property type="match status" value="1"/>
</dbReference>
<evidence type="ECO:0000259" key="6">
    <source>
        <dbReference type="PROSITE" id="PS50043"/>
    </source>
</evidence>
<dbReference type="SMART" id="SM00448">
    <property type="entry name" value="REC"/>
    <property type="match status" value="1"/>
</dbReference>
<evidence type="ECO:0000313" key="8">
    <source>
        <dbReference type="EMBL" id="NWF45783.1"/>
    </source>
</evidence>
<evidence type="ECO:0000256" key="5">
    <source>
        <dbReference type="PROSITE-ProRule" id="PRU00169"/>
    </source>
</evidence>
<dbReference type="GO" id="GO:0006355">
    <property type="term" value="P:regulation of DNA-templated transcription"/>
    <property type="evidence" value="ECO:0007669"/>
    <property type="project" value="InterPro"/>
</dbReference>
<dbReference type="InterPro" id="IPR016032">
    <property type="entry name" value="Sig_transdc_resp-reg_C-effctor"/>
</dbReference>
<sequence>MSDIYLVDDHALMRDGLRVVLEHGGHRVVGESDDPTIALADIQRLTPGVLLLDLNLGKRSGLELLEQLPRRKLATRTIVLTMSAQPHHVAEALRMGAAGYVLKGSPASTVLAAVGTVVREGRYLGPGVDELAAKALTQTLRPGALGQLSARERQIILLVVRGHSSNAIAELLHLSPKTVDSYRSRLMGKLEVSDVPALVRLAIREGLISADEM</sequence>
<dbReference type="PRINTS" id="PR00038">
    <property type="entry name" value="HTHLUXR"/>
</dbReference>
<dbReference type="InterPro" id="IPR000792">
    <property type="entry name" value="Tscrpt_reg_LuxR_C"/>
</dbReference>
<evidence type="ECO:0000259" key="7">
    <source>
        <dbReference type="PROSITE" id="PS50110"/>
    </source>
</evidence>
<dbReference type="Pfam" id="PF00196">
    <property type="entry name" value="GerE"/>
    <property type="match status" value="1"/>
</dbReference>
<dbReference type="SUPFAM" id="SSF52172">
    <property type="entry name" value="CheY-like"/>
    <property type="match status" value="1"/>
</dbReference>
<comment type="caution">
    <text evidence="8">The sequence shown here is derived from an EMBL/GenBank/DDBJ whole genome shotgun (WGS) entry which is preliminary data.</text>
</comment>
<dbReference type="PANTHER" id="PTHR43214:SF41">
    <property type="entry name" value="NITRATE_NITRITE RESPONSE REGULATOR PROTEIN NARP"/>
    <property type="match status" value="1"/>
</dbReference>